<keyword evidence="7" id="KW-0472">Membrane</keyword>
<evidence type="ECO:0000313" key="9">
    <source>
        <dbReference type="EMBL" id="KAF2296265.1"/>
    </source>
</evidence>
<sequence length="401" mass="45290">MAESIYKDEEEGIYQMHNRVDGFNQKVTNVERVILLVNFFLELPSAVLDQLSSERRPKYALLRIVCAIFQCVSTSIAYAFLSQHAHNPMNINVWPVVFASGLLFSRFSGNPPQRRPTPLVRRLQPAVTAEKFTVAQLAAATNFFSPENKIGAGNFAIVYKGELSDGREVAVKRGNRGQKLMNFQGERTLSELASLSRIYHKHLVRPVGYCEDRDERLVVYEYMENGSLHDHLHDKTNNEKNSTIINSWKMRIKIALDAARGIEYLHNSAIPTIIHRDIKSSNILLDSNWTARVSDFGLSLMIPESKPDYRPMMAVGTAGYIDPEYYYLNVLTTKSDVYSLGVVLDARVRPPELNEAEAVELVAYTALHCVNLVGLERPTTSNIVANLERALSLFDASMKEY</sequence>
<keyword evidence="6" id="KW-0723">Serine/threonine-protein kinase</keyword>
<keyword evidence="7" id="KW-0812">Transmembrane</keyword>
<dbReference type="PROSITE" id="PS50011">
    <property type="entry name" value="PROTEIN_KINASE_DOM"/>
    <property type="match status" value="1"/>
</dbReference>
<dbReference type="InterPro" id="IPR017441">
    <property type="entry name" value="Protein_kinase_ATP_BS"/>
</dbReference>
<dbReference type="Gene3D" id="3.30.200.20">
    <property type="entry name" value="Phosphorylase Kinase, domain 1"/>
    <property type="match status" value="1"/>
</dbReference>
<feature type="transmembrane region" description="Helical" evidence="7">
    <location>
        <begin position="60"/>
        <end position="81"/>
    </location>
</feature>
<dbReference type="Proteomes" id="UP000467840">
    <property type="component" value="Chromosome 7"/>
</dbReference>
<dbReference type="SUPFAM" id="SSF56112">
    <property type="entry name" value="Protein kinase-like (PK-like)"/>
    <property type="match status" value="1"/>
</dbReference>
<evidence type="ECO:0000256" key="2">
    <source>
        <dbReference type="ARBA" id="ARBA00022741"/>
    </source>
</evidence>
<gene>
    <name evidence="9" type="ORF">GH714_037160</name>
</gene>
<name>A0A6A6L741_HEVBR</name>
<protein>
    <recommendedName>
        <fullName evidence="8">Protein kinase domain-containing protein</fullName>
    </recommendedName>
</protein>
<evidence type="ECO:0000313" key="10">
    <source>
        <dbReference type="Proteomes" id="UP000467840"/>
    </source>
</evidence>
<dbReference type="EMBL" id="JAAGAX010000013">
    <property type="protein sequence ID" value="KAF2296265.1"/>
    <property type="molecule type" value="Genomic_DNA"/>
</dbReference>
<keyword evidence="3" id="KW-0418">Kinase</keyword>
<dbReference type="AlphaFoldDB" id="A0A6A6L741"/>
<organism evidence="9 10">
    <name type="scientific">Hevea brasiliensis</name>
    <name type="common">Para rubber tree</name>
    <name type="synonym">Siphonia brasiliensis</name>
    <dbReference type="NCBI Taxonomy" id="3981"/>
    <lineage>
        <taxon>Eukaryota</taxon>
        <taxon>Viridiplantae</taxon>
        <taxon>Streptophyta</taxon>
        <taxon>Embryophyta</taxon>
        <taxon>Tracheophyta</taxon>
        <taxon>Spermatophyta</taxon>
        <taxon>Magnoliopsida</taxon>
        <taxon>eudicotyledons</taxon>
        <taxon>Gunneridae</taxon>
        <taxon>Pentapetalae</taxon>
        <taxon>rosids</taxon>
        <taxon>fabids</taxon>
        <taxon>Malpighiales</taxon>
        <taxon>Euphorbiaceae</taxon>
        <taxon>Crotonoideae</taxon>
        <taxon>Micrandreae</taxon>
        <taxon>Hevea</taxon>
    </lineage>
</organism>
<dbReference type="PANTHER" id="PTHR46146">
    <property type="entry name" value="SERINE/THREONINE-PROTEIN KINASE-LIKE PROTEIN CCR4"/>
    <property type="match status" value="1"/>
</dbReference>
<keyword evidence="1" id="KW-0808">Transferase</keyword>
<evidence type="ECO:0000256" key="7">
    <source>
        <dbReference type="SAM" id="Phobius"/>
    </source>
</evidence>
<proteinExistence type="inferred from homology"/>
<feature type="binding site" evidence="5">
    <location>
        <position position="172"/>
    </location>
    <ligand>
        <name>ATP</name>
        <dbReference type="ChEBI" id="CHEBI:30616"/>
    </ligand>
</feature>
<evidence type="ECO:0000256" key="3">
    <source>
        <dbReference type="ARBA" id="ARBA00022777"/>
    </source>
</evidence>
<keyword evidence="2 5" id="KW-0547">Nucleotide-binding</keyword>
<keyword evidence="4 5" id="KW-0067">ATP-binding</keyword>
<dbReference type="InterPro" id="IPR011009">
    <property type="entry name" value="Kinase-like_dom_sf"/>
</dbReference>
<evidence type="ECO:0000256" key="6">
    <source>
        <dbReference type="RuleBase" id="RU000304"/>
    </source>
</evidence>
<comment type="caution">
    <text evidence="9">The sequence shown here is derived from an EMBL/GenBank/DDBJ whole genome shotgun (WGS) entry which is preliminary data.</text>
</comment>
<accession>A0A6A6L741</accession>
<dbReference type="PROSITE" id="PS00107">
    <property type="entry name" value="PROTEIN_KINASE_ATP"/>
    <property type="match status" value="1"/>
</dbReference>
<dbReference type="Gene3D" id="1.10.510.10">
    <property type="entry name" value="Transferase(Phosphotransferase) domain 1"/>
    <property type="match status" value="1"/>
</dbReference>
<dbReference type="PANTHER" id="PTHR46146:SF3">
    <property type="entry name" value="SERINE_THREONINE-PROTEIN KINASE-LIKE PROTEIN CCR3-RELATED"/>
    <property type="match status" value="1"/>
</dbReference>
<dbReference type="GO" id="GO:0005524">
    <property type="term" value="F:ATP binding"/>
    <property type="evidence" value="ECO:0007669"/>
    <property type="project" value="UniProtKB-UniRule"/>
</dbReference>
<evidence type="ECO:0000259" key="8">
    <source>
        <dbReference type="PROSITE" id="PS50011"/>
    </source>
</evidence>
<dbReference type="Pfam" id="PF00069">
    <property type="entry name" value="Pkinase"/>
    <property type="match status" value="1"/>
</dbReference>
<evidence type="ECO:0000256" key="5">
    <source>
        <dbReference type="PROSITE-ProRule" id="PRU10141"/>
    </source>
</evidence>
<keyword evidence="7" id="KW-1133">Transmembrane helix</keyword>
<keyword evidence="10" id="KW-1185">Reference proteome</keyword>
<evidence type="ECO:0000256" key="4">
    <source>
        <dbReference type="ARBA" id="ARBA00022840"/>
    </source>
</evidence>
<dbReference type="GO" id="GO:0004674">
    <property type="term" value="F:protein serine/threonine kinase activity"/>
    <property type="evidence" value="ECO:0007669"/>
    <property type="project" value="UniProtKB-KW"/>
</dbReference>
<comment type="similarity">
    <text evidence="6">Belongs to the protein kinase superfamily.</text>
</comment>
<evidence type="ECO:0000256" key="1">
    <source>
        <dbReference type="ARBA" id="ARBA00022679"/>
    </source>
</evidence>
<dbReference type="InterPro" id="IPR008271">
    <property type="entry name" value="Ser/Thr_kinase_AS"/>
</dbReference>
<dbReference type="PROSITE" id="PS00108">
    <property type="entry name" value="PROTEIN_KINASE_ST"/>
    <property type="match status" value="1"/>
</dbReference>
<dbReference type="InterPro" id="IPR000719">
    <property type="entry name" value="Prot_kinase_dom"/>
</dbReference>
<dbReference type="SMART" id="SM00220">
    <property type="entry name" value="S_TKc"/>
    <property type="match status" value="1"/>
</dbReference>
<reference evidence="9 10" key="1">
    <citation type="journal article" date="2020" name="Mol. Plant">
        <title>The Chromosome-Based Rubber Tree Genome Provides New Insights into Spurge Genome Evolution and Rubber Biosynthesis.</title>
        <authorList>
            <person name="Liu J."/>
            <person name="Shi C."/>
            <person name="Shi C.C."/>
            <person name="Li W."/>
            <person name="Zhang Q.J."/>
            <person name="Zhang Y."/>
            <person name="Li K."/>
            <person name="Lu H.F."/>
            <person name="Shi C."/>
            <person name="Zhu S.T."/>
            <person name="Xiao Z.Y."/>
            <person name="Nan H."/>
            <person name="Yue Y."/>
            <person name="Zhu X.G."/>
            <person name="Wu Y."/>
            <person name="Hong X.N."/>
            <person name="Fan G.Y."/>
            <person name="Tong Y."/>
            <person name="Zhang D."/>
            <person name="Mao C.L."/>
            <person name="Liu Y.L."/>
            <person name="Hao S.J."/>
            <person name="Liu W.Q."/>
            <person name="Lv M.Q."/>
            <person name="Zhang H.B."/>
            <person name="Liu Y."/>
            <person name="Hu-Tang G.R."/>
            <person name="Wang J.P."/>
            <person name="Wang J.H."/>
            <person name="Sun Y.H."/>
            <person name="Ni S.B."/>
            <person name="Chen W.B."/>
            <person name="Zhang X.C."/>
            <person name="Jiao Y.N."/>
            <person name="Eichler E.E."/>
            <person name="Li G.H."/>
            <person name="Liu X."/>
            <person name="Gao L.Z."/>
        </authorList>
    </citation>
    <scope>NUCLEOTIDE SEQUENCE [LARGE SCALE GENOMIC DNA]</scope>
    <source>
        <strain evidence="10">cv. GT1</strain>
        <tissue evidence="9">Leaf</tissue>
    </source>
</reference>
<feature type="domain" description="Protein kinase" evidence="8">
    <location>
        <begin position="144"/>
        <end position="401"/>
    </location>
</feature>